<organism evidence="2 3">
    <name type="scientific">Paenibacillus pinisoli</name>
    <dbReference type="NCBI Taxonomy" id="1276110"/>
    <lineage>
        <taxon>Bacteria</taxon>
        <taxon>Bacillati</taxon>
        <taxon>Bacillota</taxon>
        <taxon>Bacilli</taxon>
        <taxon>Bacillales</taxon>
        <taxon>Paenibacillaceae</taxon>
        <taxon>Paenibacillus</taxon>
    </lineage>
</organism>
<dbReference type="NCBIfam" id="NF041635">
    <property type="entry name" value="STM3941_fam"/>
    <property type="match status" value="1"/>
</dbReference>
<evidence type="ECO:0000313" key="3">
    <source>
        <dbReference type="Proteomes" id="UP000267798"/>
    </source>
</evidence>
<proteinExistence type="predicted"/>
<accession>A0A3A6PCF6</accession>
<dbReference type="OrthoDB" id="4764283at2"/>
<name>A0A3A6PCF6_9BACL</name>
<dbReference type="EMBL" id="QXQB01000003">
    <property type="protein sequence ID" value="RJX39062.1"/>
    <property type="molecule type" value="Genomic_DNA"/>
</dbReference>
<gene>
    <name evidence="2" type="ORF">D3P09_16310</name>
</gene>
<dbReference type="AlphaFoldDB" id="A0A3A6PCF6"/>
<comment type="caution">
    <text evidence="2">The sequence shown here is derived from an EMBL/GenBank/DDBJ whole genome shotgun (WGS) entry which is preliminary data.</text>
</comment>
<dbReference type="InterPro" id="IPR048136">
    <property type="entry name" value="STM3941-like"/>
</dbReference>
<feature type="transmembrane region" description="Helical" evidence="1">
    <location>
        <begin position="44"/>
        <end position="65"/>
    </location>
</feature>
<keyword evidence="1" id="KW-0812">Transmembrane</keyword>
<sequence>MDDFRVFAKRGRMVALSFASLVFVAIGILMVALASKADNAGEGVMLAVIGAVSILFFGFCLWIYIRKLVANTPLLILSEEGLTDQASYGSAGFIRWEEIRDIGTMSMANQQFLCIFTHDPDLIVNRMTGLQRMLTRMNKGLSSAQAHIPLKLLRCPLPQLLEEIEKRAKLTERSSKQTPSIV</sequence>
<protein>
    <submittedName>
        <fullName evidence="2">Uncharacterized protein</fullName>
    </submittedName>
</protein>
<keyword evidence="1" id="KW-1133">Transmembrane helix</keyword>
<evidence type="ECO:0000256" key="1">
    <source>
        <dbReference type="SAM" id="Phobius"/>
    </source>
</evidence>
<dbReference type="RefSeq" id="WP_120112092.1">
    <property type="nucleotide sequence ID" value="NZ_QXQB01000003.1"/>
</dbReference>
<keyword evidence="1" id="KW-0472">Membrane</keyword>
<dbReference type="Proteomes" id="UP000267798">
    <property type="component" value="Unassembled WGS sequence"/>
</dbReference>
<reference evidence="2 3" key="1">
    <citation type="submission" date="2018-09" db="EMBL/GenBank/DDBJ databases">
        <title>Paenibacillus aracenensis nov. sp. isolated from a cave in southern Spain.</title>
        <authorList>
            <person name="Jurado V."/>
            <person name="Gutierrez-Patricio S."/>
            <person name="Gonzalez-Pimentel J.L."/>
            <person name="Miller A.Z."/>
            <person name="Laiz L."/>
            <person name="Saiz-Jimenez C."/>
        </authorList>
    </citation>
    <scope>NUCLEOTIDE SEQUENCE [LARGE SCALE GENOMIC DNA]</scope>
    <source>
        <strain evidence="2 3">JCM 19203</strain>
    </source>
</reference>
<keyword evidence="3" id="KW-1185">Reference proteome</keyword>
<evidence type="ECO:0000313" key="2">
    <source>
        <dbReference type="EMBL" id="RJX39062.1"/>
    </source>
</evidence>